<evidence type="ECO:0000313" key="11">
    <source>
        <dbReference type="Proteomes" id="UP000749559"/>
    </source>
</evidence>
<dbReference type="AlphaFoldDB" id="A0A8J1T966"/>
<comment type="subcellular location">
    <subcellularLocation>
        <location evidence="1 9">Cell membrane</location>
        <topology evidence="1 9">Multi-pass membrane protein</topology>
    </subcellularLocation>
</comment>
<dbReference type="Proteomes" id="UP000749559">
    <property type="component" value="Unassembled WGS sequence"/>
</dbReference>
<comment type="caution">
    <text evidence="10">The sequence shown here is derived from an EMBL/GenBank/DDBJ whole genome shotgun (WGS) entry which is preliminary data.</text>
</comment>
<evidence type="ECO:0000256" key="6">
    <source>
        <dbReference type="ARBA" id="ARBA00023065"/>
    </source>
</evidence>
<evidence type="ECO:0000256" key="9">
    <source>
        <dbReference type="RuleBase" id="RU010713"/>
    </source>
</evidence>
<feature type="transmembrane region" description="Helical" evidence="9">
    <location>
        <begin position="97"/>
        <end position="116"/>
    </location>
</feature>
<dbReference type="EMBL" id="CAIIXF020000005">
    <property type="protein sequence ID" value="CAH1783158.1"/>
    <property type="molecule type" value="Genomic_DNA"/>
</dbReference>
<keyword evidence="11" id="KW-1185">Reference proteome</keyword>
<keyword evidence="5 9" id="KW-1133">Transmembrane helix</keyword>
<dbReference type="PANTHER" id="PTHR11893">
    <property type="entry name" value="INNEXIN"/>
    <property type="match status" value="1"/>
</dbReference>
<reference evidence="10" key="1">
    <citation type="submission" date="2022-03" db="EMBL/GenBank/DDBJ databases">
        <authorList>
            <person name="Martin C."/>
        </authorList>
    </citation>
    <scope>NUCLEOTIDE SEQUENCE</scope>
</reference>
<keyword evidence="8 9" id="KW-0407">Ion channel</keyword>
<keyword evidence="3" id="KW-1003">Cell membrane</keyword>
<feature type="transmembrane region" description="Helical" evidence="9">
    <location>
        <begin position="204"/>
        <end position="223"/>
    </location>
</feature>
<organism evidence="10 11">
    <name type="scientific">Owenia fusiformis</name>
    <name type="common">Polychaete worm</name>
    <dbReference type="NCBI Taxonomy" id="6347"/>
    <lineage>
        <taxon>Eukaryota</taxon>
        <taxon>Metazoa</taxon>
        <taxon>Spiralia</taxon>
        <taxon>Lophotrochozoa</taxon>
        <taxon>Annelida</taxon>
        <taxon>Polychaeta</taxon>
        <taxon>Sedentaria</taxon>
        <taxon>Canalipalpata</taxon>
        <taxon>Sabellida</taxon>
        <taxon>Oweniida</taxon>
        <taxon>Oweniidae</taxon>
        <taxon>Owenia</taxon>
    </lineage>
</organism>
<evidence type="ECO:0000256" key="4">
    <source>
        <dbReference type="ARBA" id="ARBA00022692"/>
    </source>
</evidence>
<feature type="transmembrane region" description="Helical" evidence="9">
    <location>
        <begin position="27"/>
        <end position="48"/>
    </location>
</feature>
<evidence type="ECO:0000256" key="8">
    <source>
        <dbReference type="ARBA" id="ARBA00023303"/>
    </source>
</evidence>
<gene>
    <name evidence="9" type="primary">inx</name>
    <name evidence="10" type="ORF">OFUS_LOCUS9523</name>
</gene>
<protein>
    <recommendedName>
        <fullName evidence="9">Innexin</fullName>
    </recommendedName>
</protein>
<name>A0A8J1T966_OWEFU</name>
<evidence type="ECO:0000256" key="1">
    <source>
        <dbReference type="ARBA" id="ARBA00004651"/>
    </source>
</evidence>
<sequence>MDKLLGVLGSVGKIETRLDNDGVDRLNYRYTVGLLGIFSLVVTTSQYVGDPMTCWTPAQFTKQMVDYTDDWCWVKGTYYHPMEEVVPRENEPRQFEVAYYIWVPLFLILQGLLFYIPSMIWHIFNSRTGCDINTVVQTASLLGSVVQDKREMNLKHIVRYIDNYLTKNRDKTQRSRVVKIQRFLSQKLCCLCCGKRTGNFMWTLYMLVKVLYIVNVIGQLFILNDFIGSNYHVYGFEVMKDLAQGNDWRSSPVFPRITLCSYKMRVLGNVQRHTLQCVLPVNLFNEKIYIVIWFWYVFVATASCINFVQWLLKSLSSTRRAFFKKHLVWMGRLQPNGNSESDRKLYRMFTEKYLRPDGYLIMRFIAVQCSEFVVSDIVAALWDNYKRMNPLKEGLLEFEEDEKNSDKDM</sequence>
<dbReference type="OrthoDB" id="5867527at2759"/>
<dbReference type="GO" id="GO:0034220">
    <property type="term" value="P:monoatomic ion transmembrane transport"/>
    <property type="evidence" value="ECO:0007669"/>
    <property type="project" value="UniProtKB-KW"/>
</dbReference>
<evidence type="ECO:0000256" key="2">
    <source>
        <dbReference type="ARBA" id="ARBA00022448"/>
    </source>
</evidence>
<evidence type="ECO:0000256" key="7">
    <source>
        <dbReference type="ARBA" id="ARBA00023136"/>
    </source>
</evidence>
<dbReference type="PRINTS" id="PR01262">
    <property type="entry name" value="INNEXIN"/>
</dbReference>
<dbReference type="GO" id="GO:0005921">
    <property type="term" value="C:gap junction"/>
    <property type="evidence" value="ECO:0007669"/>
    <property type="project" value="UniProtKB-UniRule"/>
</dbReference>
<evidence type="ECO:0000313" key="10">
    <source>
        <dbReference type="EMBL" id="CAH1783158.1"/>
    </source>
</evidence>
<keyword evidence="7 9" id="KW-0472">Membrane</keyword>
<dbReference type="PROSITE" id="PS51013">
    <property type="entry name" value="PANNEXIN"/>
    <property type="match status" value="1"/>
</dbReference>
<dbReference type="PANTHER" id="PTHR11893:SF36">
    <property type="entry name" value="INNEXIN-5"/>
    <property type="match status" value="1"/>
</dbReference>
<accession>A0A8J1T966</accession>
<proteinExistence type="inferred from homology"/>
<keyword evidence="6 9" id="KW-0406">Ion transport</keyword>
<feature type="transmembrane region" description="Helical" evidence="9">
    <location>
        <begin position="288"/>
        <end position="312"/>
    </location>
</feature>
<dbReference type="InterPro" id="IPR000990">
    <property type="entry name" value="Innexin"/>
</dbReference>
<dbReference type="Pfam" id="PF00876">
    <property type="entry name" value="Innexin"/>
    <property type="match status" value="1"/>
</dbReference>
<comment type="similarity">
    <text evidence="9">Belongs to the pannexin family.</text>
</comment>
<dbReference type="GO" id="GO:0005886">
    <property type="term" value="C:plasma membrane"/>
    <property type="evidence" value="ECO:0007669"/>
    <property type="project" value="UniProtKB-SubCell"/>
</dbReference>
<evidence type="ECO:0000256" key="3">
    <source>
        <dbReference type="ARBA" id="ARBA00022475"/>
    </source>
</evidence>
<evidence type="ECO:0000256" key="5">
    <source>
        <dbReference type="ARBA" id="ARBA00022989"/>
    </source>
</evidence>
<keyword evidence="4 9" id="KW-0812">Transmembrane</keyword>
<keyword evidence="2 9" id="KW-0813">Transport</keyword>
<comment type="function">
    <text evidence="9">Structural component of the gap junctions.</text>
</comment>